<comment type="cofactor">
    <cofactor evidence="8">
        <name>a divalent metal cation</name>
        <dbReference type="ChEBI" id="CHEBI:60240"/>
    </cofactor>
    <text evidence="8">Binds 1 divalent metal cation per subunit.</text>
</comment>
<dbReference type="PANTHER" id="PTHR11113:SF14">
    <property type="entry name" value="N-ACETYLGLUCOSAMINE-6-PHOSPHATE DEACETYLASE"/>
    <property type="match status" value="1"/>
</dbReference>
<dbReference type="AlphaFoldDB" id="A0A3R9NRI3"/>
<reference evidence="10 11" key="1">
    <citation type="submission" date="2018-12" db="EMBL/GenBank/DDBJ databases">
        <title>Sequencing of bacterial isolates from soil warming experiment in Harvard Forest, Massachusetts, USA.</title>
        <authorList>
            <person name="Deangelis K."/>
        </authorList>
    </citation>
    <scope>NUCLEOTIDE SEQUENCE [LARGE SCALE GENOMIC DNA]</scope>
    <source>
        <strain evidence="10 11">EB153</strain>
    </source>
</reference>
<dbReference type="OrthoDB" id="9776488at2"/>
<dbReference type="GO" id="GO:0006046">
    <property type="term" value="P:N-acetylglucosamine catabolic process"/>
    <property type="evidence" value="ECO:0007669"/>
    <property type="project" value="TreeGrafter"/>
</dbReference>
<evidence type="ECO:0000313" key="11">
    <source>
        <dbReference type="Proteomes" id="UP000269669"/>
    </source>
</evidence>
<accession>A0A3R9NRI3</accession>
<dbReference type="Gene3D" id="3.20.20.140">
    <property type="entry name" value="Metal-dependent hydrolases"/>
    <property type="match status" value="1"/>
</dbReference>
<dbReference type="NCBIfam" id="TIGR00221">
    <property type="entry name" value="nagA"/>
    <property type="match status" value="1"/>
</dbReference>
<dbReference type="Pfam" id="PF01979">
    <property type="entry name" value="Amidohydro_1"/>
    <property type="match status" value="1"/>
</dbReference>
<dbReference type="GO" id="GO:0046872">
    <property type="term" value="F:metal ion binding"/>
    <property type="evidence" value="ECO:0007669"/>
    <property type="project" value="UniProtKB-KW"/>
</dbReference>
<evidence type="ECO:0000256" key="1">
    <source>
        <dbReference type="ARBA" id="ARBA00010716"/>
    </source>
</evidence>
<sequence length="377" mass="39816">MIQTLTARRLLTPQGALDHPVITIADGLIQSIESTATSSEDTTLTPAFLDIHTHGAANHDVMEGTPEALSAISRFLATRGVGQYLATTVTAPVDKTLRSLEGIANVIESHDHNGATPIGIHLEGPFISHIKRGVHPPADILPPSIELFDRFQQAARGHIHLMTIAPEVPGAVDLIAHAAKQGVRLSLGHSNATSAETKAGITAGATTATHTFNAMRSLDHREPGIIGTVLDDDQLFAELICDGIHVAPELVRLWLKAKGAEKAILVTDSMSATGMPDGDYMLGTFRVTVANGRCYLADDLSRGTHTLAGSVLTMDRAVANLQAFTGIPFATAIRLATTNPATMLGLHSPLAPGQPANFNRFTPDGQLKSTILHGVPV</sequence>
<feature type="binding site" evidence="7">
    <location>
        <begin position="213"/>
        <end position="214"/>
    </location>
    <ligand>
        <name>substrate</name>
    </ligand>
</feature>
<evidence type="ECO:0000256" key="2">
    <source>
        <dbReference type="ARBA" id="ARBA00022723"/>
    </source>
</evidence>
<dbReference type="FunFam" id="3.20.20.140:FF:000004">
    <property type="entry name" value="N-acetylglucosamine-6-phosphate deacetylase"/>
    <property type="match status" value="1"/>
</dbReference>
<keyword evidence="3 5" id="KW-0378">Hydrolase</keyword>
<feature type="binding site" evidence="8">
    <location>
        <position position="123"/>
    </location>
    <ligand>
        <name>Zn(2+)</name>
        <dbReference type="ChEBI" id="CHEBI:29105"/>
    </ligand>
</feature>
<comment type="caution">
    <text evidence="10">The sequence shown here is derived from an EMBL/GenBank/DDBJ whole genome shotgun (WGS) entry which is preliminary data.</text>
</comment>
<dbReference type="EMBL" id="RSDW01000001">
    <property type="protein sequence ID" value="RSL15219.1"/>
    <property type="molecule type" value="Genomic_DNA"/>
</dbReference>
<feature type="binding site" evidence="8">
    <location>
        <position position="189"/>
    </location>
    <ligand>
        <name>Zn(2+)</name>
        <dbReference type="ChEBI" id="CHEBI:29105"/>
    </ligand>
</feature>
<dbReference type="PIRSF" id="PIRSF038994">
    <property type="entry name" value="NagA"/>
    <property type="match status" value="1"/>
</dbReference>
<dbReference type="SUPFAM" id="SSF51556">
    <property type="entry name" value="Metallo-dependent hydrolases"/>
    <property type="match status" value="1"/>
</dbReference>
<keyword evidence="11" id="KW-1185">Reference proteome</keyword>
<feature type="binding site" evidence="7">
    <location>
        <position position="134"/>
    </location>
    <ligand>
        <name>substrate</name>
    </ligand>
</feature>
<dbReference type="GO" id="GO:0008448">
    <property type="term" value="F:N-acetylglucosamine-6-phosphate deacetylase activity"/>
    <property type="evidence" value="ECO:0007669"/>
    <property type="project" value="InterPro"/>
</dbReference>
<dbReference type="Proteomes" id="UP000269669">
    <property type="component" value="Unassembled WGS sequence"/>
</dbReference>
<name>A0A3R9NRI3_9BACT</name>
<dbReference type="CDD" id="cd00854">
    <property type="entry name" value="NagA"/>
    <property type="match status" value="1"/>
</dbReference>
<dbReference type="InterPro" id="IPR032466">
    <property type="entry name" value="Metal_Hydrolase"/>
</dbReference>
<evidence type="ECO:0000256" key="8">
    <source>
        <dbReference type="PIRSR" id="PIRSR038994-3"/>
    </source>
</evidence>
<evidence type="ECO:0000313" key="10">
    <source>
        <dbReference type="EMBL" id="RSL15219.1"/>
    </source>
</evidence>
<evidence type="ECO:0000256" key="6">
    <source>
        <dbReference type="PIRSR" id="PIRSR038994-1"/>
    </source>
</evidence>
<protein>
    <submittedName>
        <fullName evidence="10">N-acetylglucosamine 6-phosphate deacetylase</fullName>
    </submittedName>
</protein>
<dbReference type="PANTHER" id="PTHR11113">
    <property type="entry name" value="N-ACETYLGLUCOSAMINE-6-PHOSPHATE DEACETYLASE"/>
    <property type="match status" value="1"/>
</dbReference>
<evidence type="ECO:0000259" key="9">
    <source>
        <dbReference type="Pfam" id="PF01979"/>
    </source>
</evidence>
<evidence type="ECO:0000256" key="3">
    <source>
        <dbReference type="ARBA" id="ARBA00022801"/>
    </source>
</evidence>
<dbReference type="InterPro" id="IPR003764">
    <property type="entry name" value="GlcNAc_6-P_deAcase"/>
</dbReference>
<feature type="binding site" evidence="8">
    <location>
        <position position="210"/>
    </location>
    <ligand>
        <name>Zn(2+)</name>
        <dbReference type="ChEBI" id="CHEBI:29105"/>
    </ligand>
</feature>
<feature type="binding site" evidence="7">
    <location>
        <position position="245"/>
    </location>
    <ligand>
        <name>substrate</name>
    </ligand>
</feature>
<keyword evidence="4 5" id="KW-0119">Carbohydrate metabolism</keyword>
<dbReference type="InterPro" id="IPR006680">
    <property type="entry name" value="Amidohydro-rel"/>
</dbReference>
<proteinExistence type="inferred from homology"/>
<dbReference type="RefSeq" id="WP_125483984.1">
    <property type="nucleotide sequence ID" value="NZ_RSDW01000001.1"/>
</dbReference>
<evidence type="ECO:0000256" key="4">
    <source>
        <dbReference type="ARBA" id="ARBA00023277"/>
    </source>
</evidence>
<feature type="binding site" evidence="7">
    <location>
        <position position="221"/>
    </location>
    <ligand>
        <name>substrate</name>
    </ligand>
</feature>
<feature type="binding site" evidence="7">
    <location>
        <begin position="307"/>
        <end position="309"/>
    </location>
    <ligand>
        <name>substrate</name>
    </ligand>
</feature>
<keyword evidence="2 8" id="KW-0479">Metal-binding</keyword>
<dbReference type="Gene3D" id="2.30.40.10">
    <property type="entry name" value="Urease, subunit C, domain 1"/>
    <property type="match status" value="1"/>
</dbReference>
<dbReference type="InterPro" id="IPR011059">
    <property type="entry name" value="Metal-dep_hydrolase_composite"/>
</dbReference>
<comment type="similarity">
    <text evidence="1 5">Belongs to the metallo-dependent hydrolases superfamily. NagA family.</text>
</comment>
<organism evidence="10 11">
    <name type="scientific">Edaphobacter aggregans</name>
    <dbReference type="NCBI Taxonomy" id="570835"/>
    <lineage>
        <taxon>Bacteria</taxon>
        <taxon>Pseudomonadati</taxon>
        <taxon>Acidobacteriota</taxon>
        <taxon>Terriglobia</taxon>
        <taxon>Terriglobales</taxon>
        <taxon>Acidobacteriaceae</taxon>
        <taxon>Edaphobacter</taxon>
    </lineage>
</organism>
<gene>
    <name evidence="10" type="ORF">EDE15_0700</name>
</gene>
<evidence type="ECO:0000256" key="5">
    <source>
        <dbReference type="PIRNR" id="PIRNR038994"/>
    </source>
</evidence>
<feature type="active site" description="Proton donor/acceptor" evidence="6">
    <location>
        <position position="268"/>
    </location>
</feature>
<evidence type="ECO:0000256" key="7">
    <source>
        <dbReference type="PIRSR" id="PIRSR038994-2"/>
    </source>
</evidence>
<feature type="domain" description="Amidohydrolase-related" evidence="9">
    <location>
        <begin position="43"/>
        <end position="375"/>
    </location>
</feature>